<accession>A0A433QH68</accession>
<name>A0A433QH68_9FUNG</name>
<gene>
    <name evidence="1" type="ORF">BC938DRAFT_481280</name>
</gene>
<evidence type="ECO:0000313" key="1">
    <source>
        <dbReference type="EMBL" id="RUS28921.1"/>
    </source>
</evidence>
<protein>
    <submittedName>
        <fullName evidence="1">Uncharacterized protein</fullName>
    </submittedName>
</protein>
<dbReference type="AlphaFoldDB" id="A0A433QH68"/>
<evidence type="ECO:0000313" key="2">
    <source>
        <dbReference type="Proteomes" id="UP000274822"/>
    </source>
</evidence>
<comment type="caution">
    <text evidence="1">The sequence shown here is derived from an EMBL/GenBank/DDBJ whole genome shotgun (WGS) entry which is preliminary data.</text>
</comment>
<keyword evidence="2" id="KW-1185">Reference proteome</keyword>
<organism evidence="1 2">
    <name type="scientific">Jimgerdemannia flammicorona</name>
    <dbReference type="NCBI Taxonomy" id="994334"/>
    <lineage>
        <taxon>Eukaryota</taxon>
        <taxon>Fungi</taxon>
        <taxon>Fungi incertae sedis</taxon>
        <taxon>Mucoromycota</taxon>
        <taxon>Mucoromycotina</taxon>
        <taxon>Endogonomycetes</taxon>
        <taxon>Endogonales</taxon>
        <taxon>Endogonaceae</taxon>
        <taxon>Jimgerdemannia</taxon>
    </lineage>
</organism>
<reference evidence="1 2" key="1">
    <citation type="journal article" date="2018" name="New Phytol.">
        <title>Phylogenomics of Endogonaceae and evolution of mycorrhizas within Mucoromycota.</title>
        <authorList>
            <person name="Chang Y."/>
            <person name="Desiro A."/>
            <person name="Na H."/>
            <person name="Sandor L."/>
            <person name="Lipzen A."/>
            <person name="Clum A."/>
            <person name="Barry K."/>
            <person name="Grigoriev I.V."/>
            <person name="Martin F.M."/>
            <person name="Stajich J.E."/>
            <person name="Smith M.E."/>
            <person name="Bonito G."/>
            <person name="Spatafora J.W."/>
        </authorList>
    </citation>
    <scope>NUCLEOTIDE SEQUENCE [LARGE SCALE GENOMIC DNA]</scope>
    <source>
        <strain evidence="1 2">AD002</strain>
    </source>
</reference>
<proteinExistence type="predicted"/>
<dbReference type="Proteomes" id="UP000274822">
    <property type="component" value="Unassembled WGS sequence"/>
</dbReference>
<sequence length="133" mass="14848">MYIYLECPRASTSKQYGTIAETYPTNSFSNDPKPAPLRYPYSLSWHGPKYPARYSVRFPELLYAGKSAAISPTGELAPIGLELPENAIDVLVALRDGGEQTSHLQHARRGLGGILIRIEVDEELGEDLWRVRT</sequence>
<dbReference type="EMBL" id="RBNJ01005919">
    <property type="protein sequence ID" value="RUS28921.1"/>
    <property type="molecule type" value="Genomic_DNA"/>
</dbReference>